<proteinExistence type="predicted"/>
<dbReference type="PANTHER" id="PTHR36498">
    <property type="entry name" value="TATA-BINDING PROTEIN-ASSOCIATED FACTOR 172"/>
    <property type="match status" value="1"/>
</dbReference>
<gene>
    <name evidence="2" type="ORF">HBR001_LOCUS5244</name>
</gene>
<feature type="domain" description="Helicase ATP-binding" evidence="1">
    <location>
        <begin position="1"/>
        <end position="150"/>
    </location>
</feature>
<evidence type="ECO:0000313" key="3">
    <source>
        <dbReference type="Proteomes" id="UP001162031"/>
    </source>
</evidence>
<sequence>MVATSVLSASAGSKATTMPFLVVCPPIVVYHWIQEVKQHVPGFFASIIDYSVPASERKVLLQDGIRSLSDQGPTLIVTTYSILRTDIERLGNATYAFVVLDEAHLIRNPSTALFQAVRKLMALHRVALIGTPLQNNVTDLWALFEFLMPGYLGDFVAFRREFVFPITKSAQRNATTKQKKVAAIAIARLHQKVLPFILRRTKEQVLTELPPKVISNVLLPIELWDESQYESLAIPDVFNQ</sequence>
<dbReference type="SUPFAM" id="SSF52540">
    <property type="entry name" value="P-loop containing nucleoside triphosphate hydrolases"/>
    <property type="match status" value="1"/>
</dbReference>
<evidence type="ECO:0000259" key="1">
    <source>
        <dbReference type="PROSITE" id="PS51192"/>
    </source>
</evidence>
<dbReference type="GO" id="GO:0003677">
    <property type="term" value="F:DNA binding"/>
    <property type="evidence" value="ECO:0007669"/>
    <property type="project" value="InterPro"/>
</dbReference>
<dbReference type="GO" id="GO:0017025">
    <property type="term" value="F:TBP-class protein binding"/>
    <property type="evidence" value="ECO:0007669"/>
    <property type="project" value="InterPro"/>
</dbReference>
<dbReference type="InterPro" id="IPR000330">
    <property type="entry name" value="SNF2_N"/>
</dbReference>
<protein>
    <recommendedName>
        <fullName evidence="1">Helicase ATP-binding domain-containing protein</fullName>
    </recommendedName>
</protein>
<dbReference type="GO" id="GO:0016887">
    <property type="term" value="F:ATP hydrolysis activity"/>
    <property type="evidence" value="ECO:0007669"/>
    <property type="project" value="InterPro"/>
</dbReference>
<dbReference type="Gene3D" id="3.40.50.10810">
    <property type="entry name" value="Tandem AAA-ATPase domain"/>
    <property type="match status" value="1"/>
</dbReference>
<dbReference type="InterPro" id="IPR038718">
    <property type="entry name" value="SNF2-like_sf"/>
</dbReference>
<name>A0AAV0U7H5_HYABA</name>
<dbReference type="GO" id="GO:0005524">
    <property type="term" value="F:ATP binding"/>
    <property type="evidence" value="ECO:0007669"/>
    <property type="project" value="InterPro"/>
</dbReference>
<organism evidence="2 3">
    <name type="scientific">Hyaloperonospora brassicae</name>
    <name type="common">Brassica downy mildew</name>
    <name type="synonym">Peronospora brassicae</name>
    <dbReference type="NCBI Taxonomy" id="162125"/>
    <lineage>
        <taxon>Eukaryota</taxon>
        <taxon>Sar</taxon>
        <taxon>Stramenopiles</taxon>
        <taxon>Oomycota</taxon>
        <taxon>Peronosporomycetes</taxon>
        <taxon>Peronosporales</taxon>
        <taxon>Peronosporaceae</taxon>
        <taxon>Hyaloperonospora</taxon>
    </lineage>
</organism>
<dbReference type="InterPro" id="IPR027417">
    <property type="entry name" value="P-loop_NTPase"/>
</dbReference>
<dbReference type="Pfam" id="PF00176">
    <property type="entry name" value="SNF2-rel_dom"/>
    <property type="match status" value="1"/>
</dbReference>
<dbReference type="PROSITE" id="PS51192">
    <property type="entry name" value="HELICASE_ATP_BIND_1"/>
    <property type="match status" value="1"/>
</dbReference>
<evidence type="ECO:0000313" key="2">
    <source>
        <dbReference type="EMBL" id="CAI5731599.1"/>
    </source>
</evidence>
<dbReference type="PANTHER" id="PTHR36498:SF1">
    <property type="entry name" value="TATA-BINDING PROTEIN-ASSOCIATED FACTOR 172"/>
    <property type="match status" value="1"/>
</dbReference>
<keyword evidence="3" id="KW-1185">Reference proteome</keyword>
<dbReference type="InterPro" id="IPR014001">
    <property type="entry name" value="Helicase_ATP-bd"/>
</dbReference>
<comment type="caution">
    <text evidence="2">The sequence shown here is derived from an EMBL/GenBank/DDBJ whole genome shotgun (WGS) entry which is preliminary data.</text>
</comment>
<reference evidence="2" key="1">
    <citation type="submission" date="2022-12" db="EMBL/GenBank/DDBJ databases">
        <authorList>
            <person name="Webb A."/>
        </authorList>
    </citation>
    <scope>NUCLEOTIDE SEQUENCE</scope>
    <source>
        <strain evidence="2">Hp1</strain>
    </source>
</reference>
<dbReference type="Proteomes" id="UP001162031">
    <property type="component" value="Unassembled WGS sequence"/>
</dbReference>
<dbReference type="InterPro" id="IPR044972">
    <property type="entry name" value="Mot1"/>
</dbReference>
<accession>A0AAV0U7H5</accession>
<dbReference type="AlphaFoldDB" id="A0AAV0U7H5"/>
<dbReference type="EMBL" id="CANTFL010001109">
    <property type="protein sequence ID" value="CAI5731599.1"/>
    <property type="molecule type" value="Genomic_DNA"/>
</dbReference>